<evidence type="ECO:0000313" key="3">
    <source>
        <dbReference type="EMBL" id="SNT74035.1"/>
    </source>
</evidence>
<evidence type="ECO:0008006" key="5">
    <source>
        <dbReference type="Google" id="ProtNLM"/>
    </source>
</evidence>
<reference evidence="3 4" key="1">
    <citation type="submission" date="2017-07" db="EMBL/GenBank/DDBJ databases">
        <authorList>
            <person name="Sun Z.S."/>
            <person name="Albrecht U."/>
            <person name="Echele G."/>
            <person name="Lee C.C."/>
        </authorList>
    </citation>
    <scope>NUCLEOTIDE SEQUENCE [LARGE SCALE GENOMIC DNA]</scope>
    <source>
        <strain evidence="3 4">DSM 14827</strain>
    </source>
</reference>
<dbReference type="AlphaFoldDB" id="A0A239PUU7"/>
<feature type="transmembrane region" description="Helical" evidence="1">
    <location>
        <begin position="47"/>
        <end position="65"/>
    </location>
</feature>
<proteinExistence type="predicted"/>
<evidence type="ECO:0000256" key="1">
    <source>
        <dbReference type="SAM" id="Phobius"/>
    </source>
</evidence>
<keyword evidence="1" id="KW-0812">Transmembrane</keyword>
<evidence type="ECO:0000256" key="2">
    <source>
        <dbReference type="SAM" id="SignalP"/>
    </source>
</evidence>
<organism evidence="3 4">
    <name type="scientific">Paracoccus seriniphilus</name>
    <dbReference type="NCBI Taxonomy" id="184748"/>
    <lineage>
        <taxon>Bacteria</taxon>
        <taxon>Pseudomonadati</taxon>
        <taxon>Pseudomonadota</taxon>
        <taxon>Alphaproteobacteria</taxon>
        <taxon>Rhodobacterales</taxon>
        <taxon>Paracoccaceae</taxon>
        <taxon>Paracoccus</taxon>
    </lineage>
</organism>
<sequence length="68" mass="7005">MCRKYLAIMVAAATLLGPLSSHAQQVPAPVPALQPAPVATPHPRGIGIEILVPIALVVLVAGALAHRR</sequence>
<dbReference type="RefSeq" id="WP_089344388.1">
    <property type="nucleotide sequence ID" value="NZ_CP067130.1"/>
</dbReference>
<name>A0A239PUU7_9RHOB</name>
<evidence type="ECO:0000313" key="4">
    <source>
        <dbReference type="Proteomes" id="UP000198307"/>
    </source>
</evidence>
<keyword evidence="4" id="KW-1185">Reference proteome</keyword>
<protein>
    <recommendedName>
        <fullName evidence="5">MYXO-CTERM domain-containing protein</fullName>
    </recommendedName>
</protein>
<accession>A0A239PUU7</accession>
<gene>
    <name evidence="3" type="ORF">SAMN05444959_106216</name>
</gene>
<feature type="signal peptide" evidence="2">
    <location>
        <begin position="1"/>
        <end position="23"/>
    </location>
</feature>
<keyword evidence="2" id="KW-0732">Signal</keyword>
<feature type="chain" id="PRO_5011969478" description="MYXO-CTERM domain-containing protein" evidence="2">
    <location>
        <begin position="24"/>
        <end position="68"/>
    </location>
</feature>
<dbReference type="EMBL" id="FZQB01000006">
    <property type="protein sequence ID" value="SNT74035.1"/>
    <property type="molecule type" value="Genomic_DNA"/>
</dbReference>
<keyword evidence="1" id="KW-0472">Membrane</keyword>
<dbReference type="Proteomes" id="UP000198307">
    <property type="component" value="Unassembled WGS sequence"/>
</dbReference>
<keyword evidence="1" id="KW-1133">Transmembrane helix</keyword>